<dbReference type="AlphaFoldDB" id="A0A232FMT3"/>
<dbReference type="EMBL" id="NNAY01000026">
    <property type="protein sequence ID" value="OXU31829.1"/>
    <property type="molecule type" value="Genomic_DNA"/>
</dbReference>
<proteinExistence type="predicted"/>
<sequence length="75" mass="8466">MRRPLVRHLSEGGGGEGTRRQSVKPGEDVVGNSWTCHDYRRHQSSCDLLKVPSVNPRGRLSPEPRITVTNIFNNR</sequence>
<evidence type="ECO:0000313" key="3">
    <source>
        <dbReference type="Proteomes" id="UP000215335"/>
    </source>
</evidence>
<accession>A0A232FMT3</accession>
<organism evidence="2 3">
    <name type="scientific">Trichomalopsis sarcophagae</name>
    <dbReference type="NCBI Taxonomy" id="543379"/>
    <lineage>
        <taxon>Eukaryota</taxon>
        <taxon>Metazoa</taxon>
        <taxon>Ecdysozoa</taxon>
        <taxon>Arthropoda</taxon>
        <taxon>Hexapoda</taxon>
        <taxon>Insecta</taxon>
        <taxon>Pterygota</taxon>
        <taxon>Neoptera</taxon>
        <taxon>Endopterygota</taxon>
        <taxon>Hymenoptera</taxon>
        <taxon>Apocrita</taxon>
        <taxon>Proctotrupomorpha</taxon>
        <taxon>Chalcidoidea</taxon>
        <taxon>Pteromalidae</taxon>
        <taxon>Pteromalinae</taxon>
        <taxon>Trichomalopsis</taxon>
    </lineage>
</organism>
<evidence type="ECO:0000313" key="2">
    <source>
        <dbReference type="EMBL" id="OXU31829.1"/>
    </source>
</evidence>
<dbReference type="Proteomes" id="UP000215335">
    <property type="component" value="Unassembled WGS sequence"/>
</dbReference>
<feature type="region of interest" description="Disordered" evidence="1">
    <location>
        <begin position="1"/>
        <end position="28"/>
    </location>
</feature>
<reference evidence="2 3" key="1">
    <citation type="journal article" date="2017" name="Curr. Biol.">
        <title>The Evolution of Venom by Co-option of Single-Copy Genes.</title>
        <authorList>
            <person name="Martinson E.O."/>
            <person name="Mrinalini"/>
            <person name="Kelkar Y.D."/>
            <person name="Chang C.H."/>
            <person name="Werren J.H."/>
        </authorList>
    </citation>
    <scope>NUCLEOTIDE SEQUENCE [LARGE SCALE GENOMIC DNA]</scope>
    <source>
        <strain evidence="2 3">Alberta</strain>
        <tissue evidence="2">Whole body</tissue>
    </source>
</reference>
<name>A0A232FMT3_9HYME</name>
<keyword evidence="3" id="KW-1185">Reference proteome</keyword>
<comment type="caution">
    <text evidence="2">The sequence shown here is derived from an EMBL/GenBank/DDBJ whole genome shotgun (WGS) entry which is preliminary data.</text>
</comment>
<evidence type="ECO:0000256" key="1">
    <source>
        <dbReference type="SAM" id="MobiDB-lite"/>
    </source>
</evidence>
<gene>
    <name evidence="2" type="ORF">TSAR_008278</name>
</gene>
<protein>
    <submittedName>
        <fullName evidence="2">Uncharacterized protein</fullName>
    </submittedName>
</protein>
<dbReference type="OrthoDB" id="7553161at2759"/>